<protein>
    <submittedName>
        <fullName evidence="1">Uncharacterized protein</fullName>
    </submittedName>
</protein>
<dbReference type="AlphaFoldDB" id="A0A8T0ISV2"/>
<gene>
    <name evidence="1" type="ORF">KC19_2G068100</name>
</gene>
<sequence length="96" mass="10849">MLNLPCNLTSNLPCKQADPKQGDWWISLHSVDSMRVGMFGGQPCCARSWSHSFTISSVGVQWSCRTDSLLYIQLLLRALARRQSPYGLAELVREQH</sequence>
<keyword evidence="2" id="KW-1185">Reference proteome</keyword>
<name>A0A8T0ISV2_CERPU</name>
<proteinExistence type="predicted"/>
<evidence type="ECO:0000313" key="1">
    <source>
        <dbReference type="EMBL" id="KAG0586145.1"/>
    </source>
</evidence>
<reference evidence="1" key="1">
    <citation type="submission" date="2020-06" db="EMBL/GenBank/DDBJ databases">
        <title>WGS assembly of Ceratodon purpureus strain R40.</title>
        <authorList>
            <person name="Carey S.B."/>
            <person name="Jenkins J."/>
            <person name="Shu S."/>
            <person name="Lovell J.T."/>
            <person name="Sreedasyam A."/>
            <person name="Maumus F."/>
            <person name="Tiley G.P."/>
            <person name="Fernandez-Pozo N."/>
            <person name="Barry K."/>
            <person name="Chen C."/>
            <person name="Wang M."/>
            <person name="Lipzen A."/>
            <person name="Daum C."/>
            <person name="Saski C.A."/>
            <person name="Payton A.C."/>
            <person name="Mcbreen J.C."/>
            <person name="Conrad R.E."/>
            <person name="Kollar L.M."/>
            <person name="Olsson S."/>
            <person name="Huttunen S."/>
            <person name="Landis J.B."/>
            <person name="Wickett N.J."/>
            <person name="Johnson M.G."/>
            <person name="Rensing S.A."/>
            <person name="Grimwood J."/>
            <person name="Schmutz J."/>
            <person name="Mcdaniel S.F."/>
        </authorList>
    </citation>
    <scope>NUCLEOTIDE SEQUENCE</scope>
    <source>
        <strain evidence="1">R40</strain>
    </source>
</reference>
<evidence type="ECO:0000313" key="2">
    <source>
        <dbReference type="Proteomes" id="UP000822688"/>
    </source>
</evidence>
<dbReference type="Proteomes" id="UP000822688">
    <property type="component" value="Chromosome 2"/>
</dbReference>
<comment type="caution">
    <text evidence="1">The sequence shown here is derived from an EMBL/GenBank/DDBJ whole genome shotgun (WGS) entry which is preliminary data.</text>
</comment>
<dbReference type="EMBL" id="CM026422">
    <property type="protein sequence ID" value="KAG0586145.1"/>
    <property type="molecule type" value="Genomic_DNA"/>
</dbReference>
<accession>A0A8T0ISV2</accession>
<organism evidence="1 2">
    <name type="scientific">Ceratodon purpureus</name>
    <name type="common">Fire moss</name>
    <name type="synonym">Dicranum purpureum</name>
    <dbReference type="NCBI Taxonomy" id="3225"/>
    <lineage>
        <taxon>Eukaryota</taxon>
        <taxon>Viridiplantae</taxon>
        <taxon>Streptophyta</taxon>
        <taxon>Embryophyta</taxon>
        <taxon>Bryophyta</taxon>
        <taxon>Bryophytina</taxon>
        <taxon>Bryopsida</taxon>
        <taxon>Dicranidae</taxon>
        <taxon>Pseudoditrichales</taxon>
        <taxon>Ditrichaceae</taxon>
        <taxon>Ceratodon</taxon>
    </lineage>
</organism>